<dbReference type="Pfam" id="PF10543">
    <property type="entry name" value="ORF6N"/>
    <property type="match status" value="1"/>
</dbReference>
<reference evidence="2" key="2">
    <citation type="journal article" date="2021" name="PeerJ">
        <title>Extensive microbial diversity within the chicken gut microbiome revealed by metagenomics and culture.</title>
        <authorList>
            <person name="Gilroy R."/>
            <person name="Ravi A."/>
            <person name="Getino M."/>
            <person name="Pursley I."/>
            <person name="Horton D.L."/>
            <person name="Alikhan N.F."/>
            <person name="Baker D."/>
            <person name="Gharbi K."/>
            <person name="Hall N."/>
            <person name="Watson M."/>
            <person name="Adriaenssens E.M."/>
            <person name="Foster-Nyarko E."/>
            <person name="Jarju S."/>
            <person name="Secka A."/>
            <person name="Antonio M."/>
            <person name="Oren A."/>
            <person name="Chaudhuri R.R."/>
            <person name="La Ragione R."/>
            <person name="Hildebrand F."/>
            <person name="Pallen M.J."/>
        </authorList>
    </citation>
    <scope>NUCLEOTIDE SEQUENCE</scope>
    <source>
        <strain evidence="2">CHK195-26880</strain>
    </source>
</reference>
<dbReference type="EMBL" id="DVKQ01000082">
    <property type="protein sequence ID" value="HIT38086.1"/>
    <property type="molecule type" value="Genomic_DNA"/>
</dbReference>
<gene>
    <name evidence="2" type="ORF">IAB59_06395</name>
</gene>
<evidence type="ECO:0000313" key="3">
    <source>
        <dbReference type="Proteomes" id="UP000886833"/>
    </source>
</evidence>
<dbReference type="Proteomes" id="UP000886833">
    <property type="component" value="Unassembled WGS sequence"/>
</dbReference>
<reference evidence="2" key="1">
    <citation type="submission" date="2020-10" db="EMBL/GenBank/DDBJ databases">
        <authorList>
            <person name="Gilroy R."/>
        </authorList>
    </citation>
    <scope>NUCLEOTIDE SEQUENCE</scope>
    <source>
        <strain evidence="2">CHK195-26880</strain>
    </source>
</reference>
<proteinExistence type="predicted"/>
<dbReference type="AlphaFoldDB" id="A0A9D1GC65"/>
<evidence type="ECO:0000313" key="2">
    <source>
        <dbReference type="EMBL" id="HIT38086.1"/>
    </source>
</evidence>
<evidence type="ECO:0000259" key="1">
    <source>
        <dbReference type="Pfam" id="PF10543"/>
    </source>
</evidence>
<organism evidence="2 3">
    <name type="scientific">Candidatus Onthousia faecipullorum</name>
    <dbReference type="NCBI Taxonomy" id="2840887"/>
    <lineage>
        <taxon>Bacteria</taxon>
        <taxon>Bacillati</taxon>
        <taxon>Bacillota</taxon>
        <taxon>Bacilli</taxon>
        <taxon>Candidatus Onthousia</taxon>
    </lineage>
</organism>
<dbReference type="InterPro" id="IPR018873">
    <property type="entry name" value="KilA-N_DNA-bd_domain"/>
</dbReference>
<sequence>MIYEIRGKQVMLDSDLAKLYKCANGTKTINQAVKQHINRFPERFMFRLTEEEVKIFSRSQLGTLKGRGHNIKYLPYAFTEEGVAMLATVLRTPVAEEVSIRIMDAFVAMRKYISNNLLEQKYINDLVIKDSSINLKNM</sequence>
<comment type="caution">
    <text evidence="2">The sequence shown here is derived from an EMBL/GenBank/DDBJ whole genome shotgun (WGS) entry which is preliminary data.</text>
</comment>
<protein>
    <submittedName>
        <fullName evidence="2">ORF6N domain-containing protein</fullName>
    </submittedName>
</protein>
<feature type="domain" description="KilA-N DNA-binding" evidence="1">
    <location>
        <begin position="2"/>
        <end position="89"/>
    </location>
</feature>
<name>A0A9D1GC65_9FIRM</name>
<accession>A0A9D1GC65</accession>